<dbReference type="OrthoDB" id="398361at2"/>
<keyword evidence="1" id="KW-0812">Transmembrane</keyword>
<comment type="caution">
    <text evidence="2">The sequence shown here is derived from an EMBL/GenBank/DDBJ whole genome shotgun (WGS) entry which is preliminary data.</text>
</comment>
<accession>A0A501XA89</accession>
<keyword evidence="1" id="KW-0472">Membrane</keyword>
<evidence type="ECO:0000256" key="1">
    <source>
        <dbReference type="SAM" id="Phobius"/>
    </source>
</evidence>
<dbReference type="EMBL" id="VFSS01000005">
    <property type="protein sequence ID" value="TPE57339.1"/>
    <property type="molecule type" value="Genomic_DNA"/>
</dbReference>
<feature type="transmembrane region" description="Helical" evidence="1">
    <location>
        <begin position="6"/>
        <end position="29"/>
    </location>
</feature>
<feature type="transmembrane region" description="Helical" evidence="1">
    <location>
        <begin position="151"/>
        <end position="174"/>
    </location>
</feature>
<dbReference type="Proteomes" id="UP000319776">
    <property type="component" value="Unassembled WGS sequence"/>
</dbReference>
<feature type="transmembrane region" description="Helical" evidence="1">
    <location>
        <begin position="100"/>
        <end position="125"/>
    </location>
</feature>
<name>A0A501XA89_9BACT</name>
<organism evidence="2 3">
    <name type="scientific">[Mycoplasma] falconis</name>
    <dbReference type="NCBI Taxonomy" id="92403"/>
    <lineage>
        <taxon>Bacteria</taxon>
        <taxon>Bacillati</taxon>
        <taxon>Mycoplasmatota</taxon>
        <taxon>Mycoplasmoidales</taxon>
        <taxon>Metamycoplasmataceae</taxon>
        <taxon>Metamycoplasma</taxon>
    </lineage>
</organism>
<feature type="transmembrane region" description="Helical" evidence="1">
    <location>
        <begin position="41"/>
        <end position="60"/>
    </location>
</feature>
<evidence type="ECO:0000313" key="2">
    <source>
        <dbReference type="EMBL" id="TPE57339.1"/>
    </source>
</evidence>
<evidence type="ECO:0008006" key="4">
    <source>
        <dbReference type="Google" id="ProtNLM"/>
    </source>
</evidence>
<feature type="transmembrane region" description="Helical" evidence="1">
    <location>
        <begin position="232"/>
        <end position="256"/>
    </location>
</feature>
<proteinExistence type="predicted"/>
<sequence length="272" mass="31496">MTTIQIFINIFGAFGALTTVCLGFPQLLRLRKTKDSGNVKFLPYWIFFVGLLAWLVYGVFNKNEQGWYIFLSNFLCTLIYSFTMFYLYKYKKDYDKKMMWKPILGIILCELVALAMFAVFIVTVWQKLKFGKFYDSAEHTSVIPTFDETTALIIGLISPSFTTLAFLPQLIISLKKKDFRGQTPWMPLIFMMNNTWWIIYFALTLVSMNNIINDPNVAEAIRIQTKGGLRGIIGGITWQIVSLTVYGIQTAFIFNFESKMRKQEKLNPQTIK</sequence>
<dbReference type="InterPro" id="IPR004316">
    <property type="entry name" value="SWEET_rpt"/>
</dbReference>
<keyword evidence="3" id="KW-1185">Reference proteome</keyword>
<dbReference type="Gene3D" id="1.20.1280.290">
    <property type="match status" value="2"/>
</dbReference>
<dbReference type="AlphaFoldDB" id="A0A501XA89"/>
<dbReference type="RefSeq" id="WP_140781286.1">
    <property type="nucleotide sequence ID" value="NZ_VFSS01000005.1"/>
</dbReference>
<gene>
    <name evidence="2" type="ORF">FJO69_01775</name>
</gene>
<keyword evidence="1" id="KW-1133">Transmembrane helix</keyword>
<reference evidence="2 3" key="1">
    <citation type="submission" date="2019-06" db="EMBL/GenBank/DDBJ databases">
        <title>Mycoplasma falconis type strain whole genome sequence.</title>
        <authorList>
            <person name="Spergser J."/>
        </authorList>
    </citation>
    <scope>NUCLEOTIDE SEQUENCE [LARGE SCALE GENOMIC DNA]</scope>
    <source>
        <strain evidence="2 3">ATCC 51372</strain>
    </source>
</reference>
<evidence type="ECO:0000313" key="3">
    <source>
        <dbReference type="Proteomes" id="UP000319776"/>
    </source>
</evidence>
<protein>
    <recommendedName>
        <fullName evidence="4">PQ-loop repeat-containing protein</fullName>
    </recommendedName>
</protein>
<feature type="transmembrane region" description="Helical" evidence="1">
    <location>
        <begin position="66"/>
        <end position="88"/>
    </location>
</feature>
<feature type="transmembrane region" description="Helical" evidence="1">
    <location>
        <begin position="195"/>
        <end position="212"/>
    </location>
</feature>
<dbReference type="Pfam" id="PF03083">
    <property type="entry name" value="MtN3_slv"/>
    <property type="match status" value="1"/>
</dbReference>
<dbReference type="GO" id="GO:0016020">
    <property type="term" value="C:membrane"/>
    <property type="evidence" value="ECO:0007669"/>
    <property type="project" value="InterPro"/>
</dbReference>